<evidence type="ECO:0000259" key="2">
    <source>
        <dbReference type="PROSITE" id="PS50158"/>
    </source>
</evidence>
<reference evidence="3" key="1">
    <citation type="submission" date="2023-03" db="EMBL/GenBank/DDBJ databases">
        <authorList>
            <person name="Julca I."/>
        </authorList>
    </citation>
    <scope>NUCLEOTIDE SEQUENCE</scope>
</reference>
<accession>A0AAV1EDB5</accession>
<name>A0AAV1EDB5_OLDCO</name>
<keyword evidence="1" id="KW-0863">Zinc-finger</keyword>
<keyword evidence="4" id="KW-1185">Reference proteome</keyword>
<keyword evidence="1" id="KW-0862">Zinc</keyword>
<dbReference type="Pfam" id="PF14111">
    <property type="entry name" value="DUF4283"/>
    <property type="match status" value="1"/>
</dbReference>
<dbReference type="GO" id="GO:0008270">
    <property type="term" value="F:zinc ion binding"/>
    <property type="evidence" value="ECO:0007669"/>
    <property type="project" value="UniProtKB-KW"/>
</dbReference>
<organism evidence="3 4">
    <name type="scientific">Oldenlandia corymbosa var. corymbosa</name>
    <dbReference type="NCBI Taxonomy" id="529605"/>
    <lineage>
        <taxon>Eukaryota</taxon>
        <taxon>Viridiplantae</taxon>
        <taxon>Streptophyta</taxon>
        <taxon>Embryophyta</taxon>
        <taxon>Tracheophyta</taxon>
        <taxon>Spermatophyta</taxon>
        <taxon>Magnoliopsida</taxon>
        <taxon>eudicotyledons</taxon>
        <taxon>Gunneridae</taxon>
        <taxon>Pentapetalae</taxon>
        <taxon>asterids</taxon>
        <taxon>lamiids</taxon>
        <taxon>Gentianales</taxon>
        <taxon>Rubiaceae</taxon>
        <taxon>Rubioideae</taxon>
        <taxon>Spermacoceae</taxon>
        <taxon>Hedyotis-Oldenlandia complex</taxon>
        <taxon>Oldenlandia</taxon>
    </lineage>
</organism>
<evidence type="ECO:0000313" key="3">
    <source>
        <dbReference type="EMBL" id="CAI9117571.1"/>
    </source>
</evidence>
<sequence>MAGNSPLEHHAPPRSFASFFQKPADVASNKTSLIKQVKFINGTPTLEFEDDEFEQLIAPHRLCLVGKFSYGGPKMEEIHNEFRKIRFNGGYTLGLMNPRHVLIRFKQEEDYQRCWIQTFWNIGGFSMRMLKWKPGFRFEEDPPVVPICVAVYDLPIEFMHPEVIYSMAIALGQPLKVDTPTMNMTRPSMARFCVEVDLTKELPKSVKIGKKGRKHEQIFTFEHIPSYCLKCSQIGHKEADCRVWKPLQSKMDGDTNMNPLIVKGFESQNVTGKDEPPGDETLARLGARPMEETLAAETLAAEEPRQTESTSRLSTIKKGAILVDLQSTPVREEAVSDLPKSNATAPVQSENRFSVLQEQVVANINDDVENILIEDINQERQNVGTENIESVIVTESHVDISSSMLALEMWNLSPAPKFGPIHFPDDSFAAETMTVTAIRKSVSCGLKAKYMKTVLWKTIRVNVQLRKNVDDNRSLSVLNKLKVPS</sequence>
<dbReference type="EMBL" id="OX459126">
    <property type="protein sequence ID" value="CAI9117571.1"/>
    <property type="molecule type" value="Genomic_DNA"/>
</dbReference>
<protein>
    <submittedName>
        <fullName evidence="3">OLC1v1018976C1</fullName>
    </submittedName>
</protein>
<proteinExistence type="predicted"/>
<evidence type="ECO:0000256" key="1">
    <source>
        <dbReference type="PROSITE-ProRule" id="PRU00047"/>
    </source>
</evidence>
<dbReference type="Proteomes" id="UP001161247">
    <property type="component" value="Chromosome 9"/>
</dbReference>
<dbReference type="PANTHER" id="PTHR31286">
    <property type="entry name" value="GLYCINE-RICH CELL WALL STRUCTURAL PROTEIN 1.8-LIKE"/>
    <property type="match status" value="1"/>
</dbReference>
<keyword evidence="1" id="KW-0479">Metal-binding</keyword>
<gene>
    <name evidence="3" type="ORF">OLC1_LOCUS23616</name>
</gene>
<dbReference type="PANTHER" id="PTHR31286:SF164">
    <property type="entry name" value="ZINC FINGER, CCHC-TYPE"/>
    <property type="match status" value="1"/>
</dbReference>
<dbReference type="InterPro" id="IPR040256">
    <property type="entry name" value="At4g02000-like"/>
</dbReference>
<feature type="domain" description="CCHC-type" evidence="2">
    <location>
        <begin position="228"/>
        <end position="242"/>
    </location>
</feature>
<evidence type="ECO:0000313" key="4">
    <source>
        <dbReference type="Proteomes" id="UP001161247"/>
    </source>
</evidence>
<dbReference type="InterPro" id="IPR001878">
    <property type="entry name" value="Znf_CCHC"/>
</dbReference>
<dbReference type="PROSITE" id="PS50158">
    <property type="entry name" value="ZF_CCHC"/>
    <property type="match status" value="1"/>
</dbReference>
<dbReference type="GO" id="GO:0003676">
    <property type="term" value="F:nucleic acid binding"/>
    <property type="evidence" value="ECO:0007669"/>
    <property type="project" value="InterPro"/>
</dbReference>
<dbReference type="AlphaFoldDB" id="A0AAV1EDB5"/>
<dbReference type="InterPro" id="IPR025558">
    <property type="entry name" value="DUF4283"/>
</dbReference>